<gene>
    <name evidence="9" type="primary">tsaC</name>
    <name evidence="11" type="ORF">D9V69_02470</name>
</gene>
<reference evidence="11 12" key="2">
    <citation type="submission" date="2019-05" db="EMBL/GenBank/DDBJ databases">
        <title>Genome evolution of the obligate endosymbiont Buchnera aphidicola.</title>
        <authorList>
            <person name="Moran N.A."/>
        </authorList>
    </citation>
    <scope>NUCLEOTIDE SEQUENCE [LARGE SCALE GENOMIC DNA]</scope>
    <source>
        <strain evidence="11 12">Hta</strain>
    </source>
</reference>
<evidence type="ECO:0000256" key="3">
    <source>
        <dbReference type="ARBA" id="ARBA00022679"/>
    </source>
</evidence>
<dbReference type="GO" id="GO:0002949">
    <property type="term" value="P:tRNA threonylcarbamoyladenosine modification"/>
    <property type="evidence" value="ECO:0007669"/>
    <property type="project" value="UniProtKB-UniRule"/>
</dbReference>
<feature type="domain" description="YrdC-like" evidence="10">
    <location>
        <begin position="7"/>
        <end position="190"/>
    </location>
</feature>
<keyword evidence="3 9" id="KW-0808">Transferase</keyword>
<dbReference type="AlphaFoldDB" id="A0A4D6Y6Q1"/>
<evidence type="ECO:0000256" key="8">
    <source>
        <dbReference type="ARBA" id="ARBA00048366"/>
    </source>
</evidence>
<comment type="similarity">
    <text evidence="9">Belongs to the SUA5 family. TsaC subfamily.</text>
</comment>
<dbReference type="GO" id="GO:0005737">
    <property type="term" value="C:cytoplasm"/>
    <property type="evidence" value="ECO:0007669"/>
    <property type="project" value="UniProtKB-SubCell"/>
</dbReference>
<evidence type="ECO:0000256" key="6">
    <source>
        <dbReference type="ARBA" id="ARBA00022741"/>
    </source>
</evidence>
<dbReference type="GO" id="GO:0005524">
    <property type="term" value="F:ATP binding"/>
    <property type="evidence" value="ECO:0007669"/>
    <property type="project" value="UniProtKB-UniRule"/>
</dbReference>
<dbReference type="EC" id="2.7.7.87" evidence="9"/>
<evidence type="ECO:0000256" key="5">
    <source>
        <dbReference type="ARBA" id="ARBA00022695"/>
    </source>
</evidence>
<dbReference type="GO" id="GO:0006450">
    <property type="term" value="P:regulation of translational fidelity"/>
    <property type="evidence" value="ECO:0007669"/>
    <property type="project" value="TreeGrafter"/>
</dbReference>
<evidence type="ECO:0000313" key="12">
    <source>
        <dbReference type="Proteomes" id="UP000298773"/>
    </source>
</evidence>
<dbReference type="Proteomes" id="UP000298773">
    <property type="component" value="Chromosome"/>
</dbReference>
<dbReference type="GO" id="GO:0003725">
    <property type="term" value="F:double-stranded RNA binding"/>
    <property type="evidence" value="ECO:0007669"/>
    <property type="project" value="InterPro"/>
</dbReference>
<dbReference type="Pfam" id="PF01300">
    <property type="entry name" value="Sua5_yciO_yrdC"/>
    <property type="match status" value="1"/>
</dbReference>
<organism evidence="11 12">
    <name type="scientific">Buchnera aphidicola</name>
    <name type="common">Hyadaphis tataricae</name>
    <dbReference type="NCBI Taxonomy" id="1241859"/>
    <lineage>
        <taxon>Bacteria</taxon>
        <taxon>Pseudomonadati</taxon>
        <taxon>Pseudomonadota</taxon>
        <taxon>Gammaproteobacteria</taxon>
        <taxon>Enterobacterales</taxon>
        <taxon>Erwiniaceae</taxon>
        <taxon>Buchnera</taxon>
    </lineage>
</organism>
<dbReference type="PANTHER" id="PTHR17490">
    <property type="entry name" value="SUA5"/>
    <property type="match status" value="1"/>
</dbReference>
<keyword evidence="4 9" id="KW-0819">tRNA processing</keyword>
<dbReference type="InterPro" id="IPR023535">
    <property type="entry name" value="TC-AMP_synthase"/>
</dbReference>
<dbReference type="PROSITE" id="PS51163">
    <property type="entry name" value="YRDC"/>
    <property type="match status" value="1"/>
</dbReference>
<protein>
    <recommendedName>
        <fullName evidence="9">Threonylcarbamoyl-AMP synthase</fullName>
        <shortName evidence="9">TC-AMP synthase</shortName>
        <ecNumber evidence="9">2.7.7.87</ecNumber>
    </recommendedName>
    <alternativeName>
        <fullName evidence="9">L-threonylcarbamoyladenylate synthase</fullName>
    </alternativeName>
    <alternativeName>
        <fullName evidence="9">t(6)A37 threonylcarbamoyladenosine biosynthesis protein TsaC</fullName>
    </alternativeName>
    <alternativeName>
        <fullName evidence="9">tRNA threonylcarbamoyladenosine biosynthesis protein TsaC</fullName>
    </alternativeName>
</protein>
<dbReference type="InterPro" id="IPR017945">
    <property type="entry name" value="DHBP_synth_RibB-like_a/b_dom"/>
</dbReference>
<name>A0A4D6Y6Q1_9GAMM</name>
<keyword evidence="6 9" id="KW-0547">Nucleotide-binding</keyword>
<evidence type="ECO:0000256" key="1">
    <source>
        <dbReference type="ARBA" id="ARBA00004496"/>
    </source>
</evidence>
<dbReference type="OrthoDB" id="9814580at2"/>
<dbReference type="InterPro" id="IPR006070">
    <property type="entry name" value="Sua5-like_dom"/>
</dbReference>
<evidence type="ECO:0000259" key="10">
    <source>
        <dbReference type="PROSITE" id="PS51163"/>
    </source>
</evidence>
<dbReference type="HAMAP" id="MF_01852">
    <property type="entry name" value="TsaC"/>
    <property type="match status" value="1"/>
</dbReference>
<sequence>MNKHSYLKSLMYCINMLHEKNVIAYPTESMFGLGCDPNSKNAIMKLLYLKKRNIEKGFILVASNFDQIKMYIDEDNLSKEQKKRMFLHWPGPFTFLLPARSGVPKWLTGKFQTIAVRISAHVSIIELCNAFGSALISTSANITNMHPSKTYKELFNYFGQDFPVLHGKIGNEKYPSTIINITNGNLIRHV</sequence>
<evidence type="ECO:0000313" key="11">
    <source>
        <dbReference type="EMBL" id="QCI21771.1"/>
    </source>
</evidence>
<accession>A0A4D6Y6Q1</accession>
<dbReference type="InterPro" id="IPR050156">
    <property type="entry name" value="TC-AMP_synthase_SUA5"/>
</dbReference>
<evidence type="ECO:0000256" key="4">
    <source>
        <dbReference type="ARBA" id="ARBA00022694"/>
    </source>
</evidence>
<keyword evidence="2 9" id="KW-0963">Cytoplasm</keyword>
<comment type="catalytic activity">
    <reaction evidence="8 9">
        <text>L-threonine + hydrogencarbonate + ATP = L-threonylcarbamoyladenylate + diphosphate + H2O</text>
        <dbReference type="Rhea" id="RHEA:36407"/>
        <dbReference type="ChEBI" id="CHEBI:15377"/>
        <dbReference type="ChEBI" id="CHEBI:17544"/>
        <dbReference type="ChEBI" id="CHEBI:30616"/>
        <dbReference type="ChEBI" id="CHEBI:33019"/>
        <dbReference type="ChEBI" id="CHEBI:57926"/>
        <dbReference type="ChEBI" id="CHEBI:73682"/>
        <dbReference type="EC" id="2.7.7.87"/>
    </reaction>
</comment>
<comment type="function">
    <text evidence="9">Required for the formation of a threonylcarbamoyl group on adenosine at position 37 (t(6)A37) in tRNAs that read codons beginning with adenine. Catalyzes the conversion of L-threonine, HCO(3)(-)/CO(2) and ATP to give threonylcarbamoyl-AMP (TC-AMP) as the acyladenylate intermediate, with the release of diphosphate.</text>
</comment>
<dbReference type="SUPFAM" id="SSF55821">
    <property type="entry name" value="YrdC/RibB"/>
    <property type="match status" value="1"/>
</dbReference>
<keyword evidence="7 9" id="KW-0067">ATP-binding</keyword>
<dbReference type="PANTHER" id="PTHR17490:SF18">
    <property type="entry name" value="THREONYLCARBAMOYL-AMP SYNTHASE"/>
    <property type="match status" value="1"/>
</dbReference>
<dbReference type="FunFam" id="3.90.870.10:FF:000004">
    <property type="entry name" value="Threonylcarbamoyl-AMP synthase"/>
    <property type="match status" value="1"/>
</dbReference>
<reference evidence="11 12" key="1">
    <citation type="submission" date="2018-12" db="EMBL/GenBank/DDBJ databases">
        <authorList>
            <person name="Chong R.A."/>
        </authorList>
    </citation>
    <scope>NUCLEOTIDE SEQUENCE [LARGE SCALE GENOMIC DNA]</scope>
    <source>
        <strain evidence="11 12">Hta</strain>
    </source>
</reference>
<keyword evidence="5 9" id="KW-0548">Nucleotidyltransferase</keyword>
<proteinExistence type="inferred from homology"/>
<evidence type="ECO:0000256" key="9">
    <source>
        <dbReference type="HAMAP-Rule" id="MF_01852"/>
    </source>
</evidence>
<evidence type="ECO:0000256" key="7">
    <source>
        <dbReference type="ARBA" id="ARBA00022840"/>
    </source>
</evidence>
<comment type="subcellular location">
    <subcellularLocation>
        <location evidence="1 9">Cytoplasm</location>
    </subcellularLocation>
</comment>
<dbReference type="EMBL" id="CP034873">
    <property type="protein sequence ID" value="QCI21771.1"/>
    <property type="molecule type" value="Genomic_DNA"/>
</dbReference>
<dbReference type="GO" id="GO:0061710">
    <property type="term" value="F:L-threonylcarbamoyladenylate synthase"/>
    <property type="evidence" value="ECO:0007669"/>
    <property type="project" value="UniProtKB-EC"/>
</dbReference>
<evidence type="ECO:0000256" key="2">
    <source>
        <dbReference type="ARBA" id="ARBA00022490"/>
    </source>
</evidence>
<dbReference type="Gene3D" id="3.90.870.10">
    <property type="entry name" value="DHBP synthase"/>
    <property type="match status" value="1"/>
</dbReference>
<dbReference type="GO" id="GO:0000049">
    <property type="term" value="F:tRNA binding"/>
    <property type="evidence" value="ECO:0007669"/>
    <property type="project" value="TreeGrafter"/>
</dbReference>